<gene>
    <name evidence="2" type="ORF">DTL42_13255</name>
</gene>
<keyword evidence="1" id="KW-1133">Transmembrane helix</keyword>
<dbReference type="Proteomes" id="UP000253562">
    <property type="component" value="Unassembled WGS sequence"/>
</dbReference>
<dbReference type="AlphaFoldDB" id="A0A368KRR1"/>
<evidence type="ECO:0000313" key="3">
    <source>
        <dbReference type="Proteomes" id="UP000253562"/>
    </source>
</evidence>
<dbReference type="EMBL" id="QPEX01000024">
    <property type="protein sequence ID" value="RCS49486.1"/>
    <property type="molecule type" value="Genomic_DNA"/>
</dbReference>
<evidence type="ECO:0000313" key="2">
    <source>
        <dbReference type="EMBL" id="RCS49486.1"/>
    </source>
</evidence>
<proteinExistence type="predicted"/>
<evidence type="ECO:0000256" key="1">
    <source>
        <dbReference type="SAM" id="Phobius"/>
    </source>
</evidence>
<feature type="transmembrane region" description="Helical" evidence="1">
    <location>
        <begin position="49"/>
        <end position="71"/>
    </location>
</feature>
<name>A0A368KRR1_9BACT</name>
<keyword evidence="1" id="KW-0812">Transmembrane</keyword>
<accession>A0A368KRR1</accession>
<sequence length="84" mass="9509">MHDSVSALLGIAVVEARKANIAFHTKKLVRRLIAKWLACLQVVDIKPGIFWIIIIGIRVVSLPVVSMPRVVNIHFRRSLFRGPR</sequence>
<protein>
    <submittedName>
        <fullName evidence="2">Uncharacterized protein</fullName>
    </submittedName>
</protein>
<keyword evidence="1" id="KW-0472">Membrane</keyword>
<comment type="caution">
    <text evidence="2">The sequence shown here is derived from an EMBL/GenBank/DDBJ whole genome shotgun (WGS) entry which is preliminary data.</text>
</comment>
<reference evidence="2 3" key="1">
    <citation type="submission" date="2018-07" db="EMBL/GenBank/DDBJ databases">
        <title>Comparative genomes isolates from brazilian mangrove.</title>
        <authorList>
            <person name="De Araujo J.E."/>
            <person name="Taketani R.G."/>
            <person name="Silva M.C.P."/>
            <person name="Lourenco M.V."/>
            <person name="Oliveira V.M."/>
            <person name="Andreote F.D."/>
        </authorList>
    </citation>
    <scope>NUCLEOTIDE SEQUENCE [LARGE SCALE GENOMIC DNA]</scope>
    <source>
        <strain evidence="2 3">HEX PRIS-MGV</strain>
    </source>
</reference>
<organism evidence="2 3">
    <name type="scientific">Bremerella cremea</name>
    <dbReference type="NCBI Taxonomy" id="1031537"/>
    <lineage>
        <taxon>Bacteria</taxon>
        <taxon>Pseudomonadati</taxon>
        <taxon>Planctomycetota</taxon>
        <taxon>Planctomycetia</taxon>
        <taxon>Pirellulales</taxon>
        <taxon>Pirellulaceae</taxon>
        <taxon>Bremerella</taxon>
    </lineage>
</organism>